<comment type="caution">
    <text evidence="2">The sequence shown here is derived from an EMBL/GenBank/DDBJ whole genome shotgun (WGS) entry which is preliminary data.</text>
</comment>
<dbReference type="Proteomes" id="UP001501490">
    <property type="component" value="Unassembled WGS sequence"/>
</dbReference>
<dbReference type="EMBL" id="BAABAB010000036">
    <property type="protein sequence ID" value="GAA3635399.1"/>
    <property type="molecule type" value="Genomic_DNA"/>
</dbReference>
<evidence type="ECO:0000313" key="3">
    <source>
        <dbReference type="Proteomes" id="UP001501490"/>
    </source>
</evidence>
<evidence type="ECO:0000259" key="1">
    <source>
        <dbReference type="Pfam" id="PF12680"/>
    </source>
</evidence>
<protein>
    <recommendedName>
        <fullName evidence="1">SnoaL-like domain-containing protein</fullName>
    </recommendedName>
</protein>
<accession>A0ABP7ALK0</accession>
<organism evidence="2 3">
    <name type="scientific">Microlunatus ginsengisoli</name>
    <dbReference type="NCBI Taxonomy" id="363863"/>
    <lineage>
        <taxon>Bacteria</taxon>
        <taxon>Bacillati</taxon>
        <taxon>Actinomycetota</taxon>
        <taxon>Actinomycetes</taxon>
        <taxon>Propionibacteriales</taxon>
        <taxon>Propionibacteriaceae</taxon>
        <taxon>Microlunatus</taxon>
    </lineage>
</organism>
<sequence length="140" mass="15337">MQILGCEGSGDGTGSYLGLKREGFMSAEESRRAIERYFDLMGQGADFAECYGADVTWLVVETGQVVRGPDTVRDYVNALHATMVDLQTRRIVIGEENAYLEGDCAAVRSELGSRIHYCIAYDIKDGLIIAMRCYGVGAHV</sequence>
<reference evidence="3" key="1">
    <citation type="journal article" date="2019" name="Int. J. Syst. Evol. Microbiol.">
        <title>The Global Catalogue of Microorganisms (GCM) 10K type strain sequencing project: providing services to taxonomists for standard genome sequencing and annotation.</title>
        <authorList>
            <consortium name="The Broad Institute Genomics Platform"/>
            <consortium name="The Broad Institute Genome Sequencing Center for Infectious Disease"/>
            <person name="Wu L."/>
            <person name="Ma J."/>
        </authorList>
    </citation>
    <scope>NUCLEOTIDE SEQUENCE [LARGE SCALE GENOMIC DNA]</scope>
    <source>
        <strain evidence="3">JCM 16929</strain>
    </source>
</reference>
<proteinExistence type="predicted"/>
<dbReference type="Gene3D" id="3.10.450.50">
    <property type="match status" value="1"/>
</dbReference>
<dbReference type="InterPro" id="IPR037401">
    <property type="entry name" value="SnoaL-like"/>
</dbReference>
<feature type="domain" description="SnoaL-like" evidence="1">
    <location>
        <begin position="35"/>
        <end position="130"/>
    </location>
</feature>
<dbReference type="InterPro" id="IPR032710">
    <property type="entry name" value="NTF2-like_dom_sf"/>
</dbReference>
<dbReference type="Pfam" id="PF12680">
    <property type="entry name" value="SnoaL_2"/>
    <property type="match status" value="1"/>
</dbReference>
<evidence type="ECO:0000313" key="2">
    <source>
        <dbReference type="EMBL" id="GAA3635399.1"/>
    </source>
</evidence>
<keyword evidence="3" id="KW-1185">Reference proteome</keyword>
<name>A0ABP7ALK0_9ACTN</name>
<dbReference type="SUPFAM" id="SSF54427">
    <property type="entry name" value="NTF2-like"/>
    <property type="match status" value="1"/>
</dbReference>
<gene>
    <name evidence="2" type="ORF">GCM10022236_42540</name>
</gene>